<protein>
    <submittedName>
        <fullName evidence="1">TylF/MycF family methyltransferase</fullName>
    </submittedName>
</protein>
<organism evidence="1 2">
    <name type="scientific">Actinomadura luzonensis</name>
    <dbReference type="NCBI Taxonomy" id="2805427"/>
    <lineage>
        <taxon>Bacteria</taxon>
        <taxon>Bacillati</taxon>
        <taxon>Actinomycetota</taxon>
        <taxon>Actinomycetes</taxon>
        <taxon>Streptosporangiales</taxon>
        <taxon>Thermomonosporaceae</taxon>
        <taxon>Actinomadura</taxon>
    </lineage>
</organism>
<dbReference type="Pfam" id="PF05711">
    <property type="entry name" value="TylF"/>
    <property type="match status" value="1"/>
</dbReference>
<accession>A0ABT0G901</accession>
<dbReference type="RefSeq" id="WP_242380793.1">
    <property type="nucleotide sequence ID" value="NZ_JAKRKC020000003.1"/>
</dbReference>
<dbReference type="PANTHER" id="PTHR40036:SF1">
    <property type="entry name" value="MACROCIN O-METHYLTRANSFERASE"/>
    <property type="match status" value="1"/>
</dbReference>
<dbReference type="PANTHER" id="PTHR40036">
    <property type="entry name" value="MACROCIN O-METHYLTRANSFERASE"/>
    <property type="match status" value="1"/>
</dbReference>
<keyword evidence="1" id="KW-0489">Methyltransferase</keyword>
<keyword evidence="2" id="KW-1185">Reference proteome</keyword>
<evidence type="ECO:0000313" key="2">
    <source>
        <dbReference type="Proteomes" id="UP001317259"/>
    </source>
</evidence>
<dbReference type="InterPro" id="IPR008884">
    <property type="entry name" value="TylF_MeTrfase"/>
</dbReference>
<sequence>MTTRDGTLYLDLLKKVLTNVIYEDAPVPWWGDPDYDSVNRRMGLDCPTAAHTMVGMERLDNVQFCVERVLADGVPGDLIETGVWRGGVCILMRAILRAHGVHDRKVWVADSFQGVPVTDADSHPLDQEMALHKINSVLSIPAEEVRANFKRYELLDEQVEFLEGWFRDTLPGAPIDTLAVMRLDGDLYESTVDALTSLYPKLSPGGFVIIDDYNIAPCRKAVHEYRREHGIDDKIVPIDLSGVYWRKESPAVTPERP</sequence>
<proteinExistence type="predicted"/>
<dbReference type="GO" id="GO:0032259">
    <property type="term" value="P:methylation"/>
    <property type="evidence" value="ECO:0007669"/>
    <property type="project" value="UniProtKB-KW"/>
</dbReference>
<dbReference type="SUPFAM" id="SSF53335">
    <property type="entry name" value="S-adenosyl-L-methionine-dependent methyltransferases"/>
    <property type="match status" value="1"/>
</dbReference>
<reference evidence="1 2" key="1">
    <citation type="submission" date="2022-04" db="EMBL/GenBank/DDBJ databases">
        <title>Genome draft of Actinomadura sp. ATCC 31491.</title>
        <authorList>
            <person name="Shi X."/>
            <person name="Du Y."/>
        </authorList>
    </citation>
    <scope>NUCLEOTIDE SEQUENCE [LARGE SCALE GENOMIC DNA]</scope>
    <source>
        <strain evidence="1 2">ATCC 31491</strain>
    </source>
</reference>
<evidence type="ECO:0000313" key="1">
    <source>
        <dbReference type="EMBL" id="MCK2221078.1"/>
    </source>
</evidence>
<name>A0ABT0G901_9ACTN</name>
<dbReference type="EMBL" id="JAKRKC020000003">
    <property type="protein sequence ID" value="MCK2221078.1"/>
    <property type="molecule type" value="Genomic_DNA"/>
</dbReference>
<comment type="caution">
    <text evidence="1">The sequence shown here is derived from an EMBL/GenBank/DDBJ whole genome shotgun (WGS) entry which is preliminary data.</text>
</comment>
<dbReference type="Proteomes" id="UP001317259">
    <property type="component" value="Unassembled WGS sequence"/>
</dbReference>
<dbReference type="Gene3D" id="3.40.50.150">
    <property type="entry name" value="Vaccinia Virus protein VP39"/>
    <property type="match status" value="1"/>
</dbReference>
<dbReference type="GO" id="GO:0008168">
    <property type="term" value="F:methyltransferase activity"/>
    <property type="evidence" value="ECO:0007669"/>
    <property type="project" value="UniProtKB-KW"/>
</dbReference>
<gene>
    <name evidence="1" type="ORF">MF672_045845</name>
</gene>
<keyword evidence="1" id="KW-0808">Transferase</keyword>
<dbReference type="InterPro" id="IPR029063">
    <property type="entry name" value="SAM-dependent_MTases_sf"/>
</dbReference>